<dbReference type="GO" id="GO:0016020">
    <property type="term" value="C:membrane"/>
    <property type="evidence" value="ECO:0007669"/>
    <property type="project" value="UniProtKB-SubCell"/>
</dbReference>
<dbReference type="GO" id="GO:0022857">
    <property type="term" value="F:transmembrane transporter activity"/>
    <property type="evidence" value="ECO:0007669"/>
    <property type="project" value="InterPro"/>
</dbReference>
<name>A0AAV0RPT8_9ROSI</name>
<feature type="transmembrane region" description="Helical" evidence="6">
    <location>
        <begin position="395"/>
        <end position="415"/>
    </location>
</feature>
<dbReference type="PANTHER" id="PTHR11654">
    <property type="entry name" value="OLIGOPEPTIDE TRANSPORTER-RELATED"/>
    <property type="match status" value="1"/>
</dbReference>
<dbReference type="EMBL" id="CAMGYJ010000011">
    <property type="protein sequence ID" value="CAI0558508.1"/>
    <property type="molecule type" value="Genomic_DNA"/>
</dbReference>
<dbReference type="Pfam" id="PF00854">
    <property type="entry name" value="PTR2"/>
    <property type="match status" value="1"/>
</dbReference>
<evidence type="ECO:0000256" key="6">
    <source>
        <dbReference type="SAM" id="Phobius"/>
    </source>
</evidence>
<comment type="caution">
    <text evidence="7">The sequence shown here is derived from an EMBL/GenBank/DDBJ whole genome shotgun (WGS) entry which is preliminary data.</text>
</comment>
<evidence type="ECO:0000256" key="3">
    <source>
        <dbReference type="ARBA" id="ARBA00022692"/>
    </source>
</evidence>
<dbReference type="InterPro" id="IPR000109">
    <property type="entry name" value="POT_fam"/>
</dbReference>
<dbReference type="AlphaFoldDB" id="A0AAV0RPT8"/>
<feature type="transmembrane region" description="Helical" evidence="6">
    <location>
        <begin position="354"/>
        <end position="374"/>
    </location>
</feature>
<dbReference type="Gene3D" id="1.20.1250.20">
    <property type="entry name" value="MFS general substrate transporter like domains"/>
    <property type="match status" value="1"/>
</dbReference>
<evidence type="ECO:0000313" key="8">
    <source>
        <dbReference type="Proteomes" id="UP001154282"/>
    </source>
</evidence>
<feature type="transmembrane region" description="Helical" evidence="6">
    <location>
        <begin position="52"/>
        <end position="71"/>
    </location>
</feature>
<dbReference type="SUPFAM" id="SSF103473">
    <property type="entry name" value="MFS general substrate transporter"/>
    <property type="match status" value="1"/>
</dbReference>
<feature type="transmembrane region" description="Helical" evidence="6">
    <location>
        <begin position="12"/>
        <end position="40"/>
    </location>
</feature>
<feature type="transmembrane region" description="Helical" evidence="6">
    <location>
        <begin position="313"/>
        <end position="334"/>
    </location>
</feature>
<evidence type="ECO:0000256" key="1">
    <source>
        <dbReference type="ARBA" id="ARBA00004141"/>
    </source>
</evidence>
<evidence type="ECO:0000256" key="2">
    <source>
        <dbReference type="ARBA" id="ARBA00005982"/>
    </source>
</evidence>
<gene>
    <name evidence="7" type="ORF">LITE_LOCUS48802</name>
</gene>
<feature type="transmembrane region" description="Helical" evidence="6">
    <location>
        <begin position="78"/>
        <end position="95"/>
    </location>
</feature>
<comment type="similarity">
    <text evidence="2">Belongs to the major facilitator superfamily. Proton-dependent oligopeptide transporter (POT/PTR) (TC 2.A.17) family.</text>
</comment>
<dbReference type="Proteomes" id="UP001154282">
    <property type="component" value="Unassembled WGS sequence"/>
</dbReference>
<comment type="subcellular location">
    <subcellularLocation>
        <location evidence="1">Membrane</location>
        <topology evidence="1">Multi-pass membrane protein</topology>
    </subcellularLocation>
</comment>
<feature type="transmembrane region" description="Helical" evidence="6">
    <location>
        <begin position="129"/>
        <end position="149"/>
    </location>
</feature>
<keyword evidence="8" id="KW-1185">Reference proteome</keyword>
<feature type="transmembrane region" description="Helical" evidence="6">
    <location>
        <begin position="435"/>
        <end position="463"/>
    </location>
</feature>
<feature type="transmembrane region" description="Helical" evidence="6">
    <location>
        <begin position="518"/>
        <end position="541"/>
    </location>
</feature>
<keyword evidence="5 6" id="KW-0472">Membrane</keyword>
<protein>
    <submittedName>
        <fullName evidence="7">Uncharacterized protein</fullName>
    </submittedName>
</protein>
<feature type="transmembrane region" description="Helical" evidence="6">
    <location>
        <begin position="475"/>
        <end position="498"/>
    </location>
</feature>
<evidence type="ECO:0000256" key="4">
    <source>
        <dbReference type="ARBA" id="ARBA00022989"/>
    </source>
</evidence>
<feature type="transmembrane region" description="Helical" evidence="6">
    <location>
        <begin position="170"/>
        <end position="193"/>
    </location>
</feature>
<sequence length="557" mass="61264">MKKQRILGGNRAVLPVFAMEGLDSMAFVANALSLFTYFYSFMNFGLTKSANTLTNFMGTSFLLALVGGFLADTYLSKFMACTLFASFELLGYALLTMQAHFEELRPAPCNGGQVTDPTRCESATSGQSAVLYIGLYLIALGAGGVRAALPALGADQFDPKDPEEAPKLSNFFNWFFFSLTTGAIVGVTLIVWVGENKGWDLAFGISALAVLLAVSVLILGKRFYRITAPAGSPFVRIAQVLVAAMRNRHLETPKPEDALYEKEGINGEILKRTNQFRFLDKAAVPSSANKEQAYNSTDPWRLCTTTQVEETKILIRMLPIILSTIFLNTCLAQLQTFTTQQGNTMDRELGEFKVPASSVPVLPLLFIFLMIPLYDRVFVPFARGITGVPSGVRHLQRIGVGLVLSAASMAVAAVVETRRRNLAIENDMVDSLLPLPYSVFWLGFQYCIFGAAEFLTVVGLMEFFYSESSAGMKALATGISMCSSSFGYFLSSVVVEVVNRLSGGWLESNNLNRVKLHYFYWLLAGLSVVNLGVYLVCASWYKYKEVEDQEEVEMVVA</sequence>
<proteinExistence type="inferred from homology"/>
<dbReference type="InterPro" id="IPR036259">
    <property type="entry name" value="MFS_trans_sf"/>
</dbReference>
<reference evidence="7" key="1">
    <citation type="submission" date="2022-08" db="EMBL/GenBank/DDBJ databases">
        <authorList>
            <person name="Gutierrez-Valencia J."/>
        </authorList>
    </citation>
    <scope>NUCLEOTIDE SEQUENCE</scope>
</reference>
<accession>A0AAV0RPT8</accession>
<evidence type="ECO:0000313" key="7">
    <source>
        <dbReference type="EMBL" id="CAI0558508.1"/>
    </source>
</evidence>
<organism evidence="7 8">
    <name type="scientific">Linum tenue</name>
    <dbReference type="NCBI Taxonomy" id="586396"/>
    <lineage>
        <taxon>Eukaryota</taxon>
        <taxon>Viridiplantae</taxon>
        <taxon>Streptophyta</taxon>
        <taxon>Embryophyta</taxon>
        <taxon>Tracheophyta</taxon>
        <taxon>Spermatophyta</taxon>
        <taxon>Magnoliopsida</taxon>
        <taxon>eudicotyledons</taxon>
        <taxon>Gunneridae</taxon>
        <taxon>Pentapetalae</taxon>
        <taxon>rosids</taxon>
        <taxon>fabids</taxon>
        <taxon>Malpighiales</taxon>
        <taxon>Linaceae</taxon>
        <taxon>Linum</taxon>
    </lineage>
</organism>
<keyword evidence="3 6" id="KW-0812">Transmembrane</keyword>
<feature type="transmembrane region" description="Helical" evidence="6">
    <location>
        <begin position="199"/>
        <end position="219"/>
    </location>
</feature>
<keyword evidence="4 6" id="KW-1133">Transmembrane helix</keyword>
<evidence type="ECO:0000256" key="5">
    <source>
        <dbReference type="ARBA" id="ARBA00023136"/>
    </source>
</evidence>